<comment type="subcellular location">
    <subcellularLocation>
        <location evidence="7">Cytoplasm</location>
    </subcellularLocation>
</comment>
<dbReference type="HAMAP" id="MF_00009">
    <property type="entry name" value="Endoribonucl_YbeY"/>
    <property type="match status" value="1"/>
</dbReference>
<protein>
    <recommendedName>
        <fullName evidence="7">Endoribonuclease YbeY</fullName>
        <ecNumber evidence="7">3.1.-.-</ecNumber>
    </recommendedName>
</protein>
<evidence type="ECO:0000256" key="7">
    <source>
        <dbReference type="HAMAP-Rule" id="MF_00009"/>
    </source>
</evidence>
<evidence type="ECO:0000256" key="2">
    <source>
        <dbReference type="ARBA" id="ARBA00022722"/>
    </source>
</evidence>
<comment type="caution">
    <text evidence="8">The sequence shown here is derived from an EMBL/GenBank/DDBJ whole genome shotgun (WGS) entry which is preliminary data.</text>
</comment>
<keyword evidence="4 7" id="KW-0255">Endonuclease</keyword>
<keyword evidence="7" id="KW-0698">rRNA processing</keyword>
<dbReference type="InterPro" id="IPR002036">
    <property type="entry name" value="YbeY"/>
</dbReference>
<dbReference type="SUPFAM" id="SSF55486">
    <property type="entry name" value="Metalloproteases ('zincins'), catalytic domain"/>
    <property type="match status" value="1"/>
</dbReference>
<gene>
    <name evidence="7" type="primary">ybeY</name>
    <name evidence="8" type="ORF">A2Y62_06100</name>
</gene>
<dbReference type="EMBL" id="MFGW01000099">
    <property type="protein sequence ID" value="OGF66025.1"/>
    <property type="molecule type" value="Genomic_DNA"/>
</dbReference>
<dbReference type="GO" id="GO:0005737">
    <property type="term" value="C:cytoplasm"/>
    <property type="evidence" value="ECO:0007669"/>
    <property type="project" value="UniProtKB-SubCell"/>
</dbReference>
<proteinExistence type="inferred from homology"/>
<dbReference type="InterPro" id="IPR023091">
    <property type="entry name" value="MetalPrtase_cat_dom_sf_prd"/>
</dbReference>
<evidence type="ECO:0000256" key="4">
    <source>
        <dbReference type="ARBA" id="ARBA00022759"/>
    </source>
</evidence>
<evidence type="ECO:0000313" key="9">
    <source>
        <dbReference type="Proteomes" id="UP000178943"/>
    </source>
</evidence>
<dbReference type="PANTHER" id="PTHR46986">
    <property type="entry name" value="ENDORIBONUCLEASE YBEY, CHLOROPLASTIC"/>
    <property type="match status" value="1"/>
</dbReference>
<feature type="binding site" evidence="7">
    <location>
        <position position="122"/>
    </location>
    <ligand>
        <name>Zn(2+)</name>
        <dbReference type="ChEBI" id="CHEBI:29105"/>
        <note>catalytic</note>
    </ligand>
</feature>
<organism evidence="8 9">
    <name type="scientific">Candidatus Fischerbacteria bacterium RBG_13_37_8</name>
    <dbReference type="NCBI Taxonomy" id="1817863"/>
    <lineage>
        <taxon>Bacteria</taxon>
        <taxon>Candidatus Fischeribacteriota</taxon>
    </lineage>
</organism>
<keyword evidence="7" id="KW-0690">Ribosome biogenesis</keyword>
<comment type="cofactor">
    <cofactor evidence="7">
        <name>Zn(2+)</name>
        <dbReference type="ChEBI" id="CHEBI:29105"/>
    </cofactor>
    <text evidence="7">Binds 1 zinc ion.</text>
</comment>
<evidence type="ECO:0000256" key="3">
    <source>
        <dbReference type="ARBA" id="ARBA00022723"/>
    </source>
</evidence>
<dbReference type="GO" id="GO:0004521">
    <property type="term" value="F:RNA endonuclease activity"/>
    <property type="evidence" value="ECO:0007669"/>
    <property type="project" value="UniProtKB-UniRule"/>
</dbReference>
<dbReference type="InterPro" id="IPR020549">
    <property type="entry name" value="YbeY_CS"/>
</dbReference>
<dbReference type="EC" id="3.1.-.-" evidence="7"/>
<evidence type="ECO:0000256" key="6">
    <source>
        <dbReference type="ARBA" id="ARBA00022833"/>
    </source>
</evidence>
<feature type="binding site" evidence="7">
    <location>
        <position position="118"/>
    </location>
    <ligand>
        <name>Zn(2+)</name>
        <dbReference type="ChEBI" id="CHEBI:29105"/>
        <note>catalytic</note>
    </ligand>
</feature>
<keyword evidence="3 7" id="KW-0479">Metal-binding</keyword>
<dbReference type="GO" id="GO:0006364">
    <property type="term" value="P:rRNA processing"/>
    <property type="evidence" value="ECO:0007669"/>
    <property type="project" value="UniProtKB-UniRule"/>
</dbReference>
<keyword evidence="6 7" id="KW-0862">Zinc</keyword>
<dbReference type="PANTHER" id="PTHR46986:SF1">
    <property type="entry name" value="ENDORIBONUCLEASE YBEY, CHLOROPLASTIC"/>
    <property type="match status" value="1"/>
</dbReference>
<keyword evidence="7" id="KW-0963">Cytoplasm</keyword>
<name>A0A1F5VRD8_9BACT</name>
<evidence type="ECO:0000313" key="8">
    <source>
        <dbReference type="EMBL" id="OGF66025.1"/>
    </source>
</evidence>
<dbReference type="NCBIfam" id="TIGR00043">
    <property type="entry name" value="rRNA maturation RNase YbeY"/>
    <property type="match status" value="1"/>
</dbReference>
<evidence type="ECO:0000256" key="5">
    <source>
        <dbReference type="ARBA" id="ARBA00022801"/>
    </source>
</evidence>
<accession>A0A1F5VRD8</accession>
<dbReference type="STRING" id="1817863.A2Y62_06100"/>
<dbReference type="Pfam" id="PF02130">
    <property type="entry name" value="YbeY"/>
    <property type="match status" value="1"/>
</dbReference>
<dbReference type="Gene3D" id="3.40.390.30">
    <property type="entry name" value="Metalloproteases ('zincins'), catalytic domain"/>
    <property type="match status" value="1"/>
</dbReference>
<dbReference type="GO" id="GO:0004222">
    <property type="term" value="F:metalloendopeptidase activity"/>
    <property type="evidence" value="ECO:0007669"/>
    <property type="project" value="InterPro"/>
</dbReference>
<evidence type="ECO:0000256" key="1">
    <source>
        <dbReference type="ARBA" id="ARBA00010875"/>
    </source>
</evidence>
<sequence>MILTNQNNIISIQWEKQQKTCSFDVKKVEQSIDAILHDFGLQNKEASIILVEERKMKALNKRYRGIDESTDVLAFPVDMDYHDKRFLGDIFICCEIAGRQAKSYCHCLDEEINILVLHGILHLLGYDHLTDRGEMARIENKLRNYL</sequence>
<comment type="similarity">
    <text evidence="1 7">Belongs to the endoribonuclease YbeY family.</text>
</comment>
<keyword evidence="5 7" id="KW-0378">Hydrolase</keyword>
<reference evidence="8 9" key="1">
    <citation type="journal article" date="2016" name="Nat. Commun.">
        <title>Thousands of microbial genomes shed light on interconnected biogeochemical processes in an aquifer system.</title>
        <authorList>
            <person name="Anantharaman K."/>
            <person name="Brown C.T."/>
            <person name="Hug L.A."/>
            <person name="Sharon I."/>
            <person name="Castelle C.J."/>
            <person name="Probst A.J."/>
            <person name="Thomas B.C."/>
            <person name="Singh A."/>
            <person name="Wilkins M.J."/>
            <person name="Karaoz U."/>
            <person name="Brodie E.L."/>
            <person name="Williams K.H."/>
            <person name="Hubbard S.S."/>
            <person name="Banfield J.F."/>
        </authorList>
    </citation>
    <scope>NUCLEOTIDE SEQUENCE [LARGE SCALE GENOMIC DNA]</scope>
</reference>
<dbReference type="GO" id="GO:0008270">
    <property type="term" value="F:zinc ion binding"/>
    <property type="evidence" value="ECO:0007669"/>
    <property type="project" value="UniProtKB-UniRule"/>
</dbReference>
<keyword evidence="2 7" id="KW-0540">Nuclease</keyword>
<comment type="function">
    <text evidence="7">Single strand-specific metallo-endoribonuclease involved in late-stage 70S ribosome quality control and in maturation of the 3' terminus of the 16S rRNA.</text>
</comment>
<dbReference type="Proteomes" id="UP000178943">
    <property type="component" value="Unassembled WGS sequence"/>
</dbReference>
<dbReference type="PROSITE" id="PS01306">
    <property type="entry name" value="UPF0054"/>
    <property type="match status" value="1"/>
</dbReference>
<dbReference type="AlphaFoldDB" id="A0A1F5VRD8"/>
<feature type="binding site" evidence="7">
    <location>
        <position position="128"/>
    </location>
    <ligand>
        <name>Zn(2+)</name>
        <dbReference type="ChEBI" id="CHEBI:29105"/>
        <note>catalytic</note>
    </ligand>
</feature>